<evidence type="ECO:0000256" key="1">
    <source>
        <dbReference type="SAM" id="Phobius"/>
    </source>
</evidence>
<organism evidence="2 3">
    <name type="scientific">Paraconexibacter algicola</name>
    <dbReference type="NCBI Taxonomy" id="2133960"/>
    <lineage>
        <taxon>Bacteria</taxon>
        <taxon>Bacillati</taxon>
        <taxon>Actinomycetota</taxon>
        <taxon>Thermoleophilia</taxon>
        <taxon>Solirubrobacterales</taxon>
        <taxon>Paraconexibacteraceae</taxon>
        <taxon>Paraconexibacter</taxon>
    </lineage>
</organism>
<evidence type="ECO:0000313" key="3">
    <source>
        <dbReference type="Proteomes" id="UP000240739"/>
    </source>
</evidence>
<feature type="transmembrane region" description="Helical" evidence="1">
    <location>
        <begin position="58"/>
        <end position="77"/>
    </location>
</feature>
<dbReference type="Proteomes" id="UP000240739">
    <property type="component" value="Unassembled WGS sequence"/>
</dbReference>
<keyword evidence="3" id="KW-1185">Reference proteome</keyword>
<protein>
    <submittedName>
        <fullName evidence="2">Uncharacterized protein</fullName>
    </submittedName>
</protein>
<dbReference type="PROSITE" id="PS51257">
    <property type="entry name" value="PROKAR_LIPOPROTEIN"/>
    <property type="match status" value="1"/>
</dbReference>
<dbReference type="EMBL" id="PYYB01000001">
    <property type="protein sequence ID" value="PTL58559.1"/>
    <property type="molecule type" value="Genomic_DNA"/>
</dbReference>
<proteinExistence type="predicted"/>
<evidence type="ECO:0000313" key="2">
    <source>
        <dbReference type="EMBL" id="PTL58559.1"/>
    </source>
</evidence>
<reference evidence="2 3" key="1">
    <citation type="submission" date="2018-03" db="EMBL/GenBank/DDBJ databases">
        <title>Aquarubrobacter algicola gen. nov., sp. nov., a novel actinobacterium isolated from shallow eutrophic lake during the end of cyanobacterial harmful algal blooms.</title>
        <authorList>
            <person name="Chun S.J."/>
        </authorList>
    </citation>
    <scope>NUCLEOTIDE SEQUENCE [LARGE SCALE GENOMIC DNA]</scope>
    <source>
        <strain evidence="2 3">Seoho-28</strain>
    </source>
</reference>
<keyword evidence="1" id="KW-1133">Transmembrane helix</keyword>
<comment type="caution">
    <text evidence="2">The sequence shown here is derived from an EMBL/GenBank/DDBJ whole genome shotgun (WGS) entry which is preliminary data.</text>
</comment>
<dbReference type="AlphaFoldDB" id="A0A2T4UH82"/>
<sequence length="96" mass="10181">MRAAARSGALLLVLAGLACFALLVEPGPREVADWLGRACTNDRGRTDVECDALDATDLLVTFGGVLVVLGGALRLILRPADLGPRTLDLSRLRRGR</sequence>
<accession>A0A2T4UH82</accession>
<gene>
    <name evidence="2" type="ORF">C7Y72_02240</name>
</gene>
<dbReference type="RefSeq" id="WP_107566997.1">
    <property type="nucleotide sequence ID" value="NZ_PYYB01000001.1"/>
</dbReference>
<name>A0A2T4UH82_9ACTN</name>
<keyword evidence="1" id="KW-0812">Transmembrane</keyword>
<keyword evidence="1" id="KW-0472">Membrane</keyword>